<dbReference type="GO" id="GO:0005886">
    <property type="term" value="C:plasma membrane"/>
    <property type="evidence" value="ECO:0007669"/>
    <property type="project" value="TreeGrafter"/>
</dbReference>
<keyword evidence="2" id="KW-0813">Transport</keyword>
<dbReference type="OrthoDB" id="9809303at2"/>
<keyword evidence="3 7" id="KW-0812">Transmembrane</keyword>
<dbReference type="Pfam" id="PF02080">
    <property type="entry name" value="TrkA_C"/>
    <property type="match status" value="1"/>
</dbReference>
<dbReference type="InterPro" id="IPR031312">
    <property type="entry name" value="Na/sul_symport_CS"/>
</dbReference>
<feature type="transmembrane region" description="Helical" evidence="7">
    <location>
        <begin position="29"/>
        <end position="49"/>
    </location>
</feature>
<dbReference type="GO" id="GO:0006813">
    <property type="term" value="P:potassium ion transport"/>
    <property type="evidence" value="ECO:0007669"/>
    <property type="project" value="InterPro"/>
</dbReference>
<feature type="domain" description="RCK C-terminal" evidence="8">
    <location>
        <begin position="206"/>
        <end position="290"/>
    </location>
</feature>
<evidence type="ECO:0000256" key="1">
    <source>
        <dbReference type="ARBA" id="ARBA00004141"/>
    </source>
</evidence>
<dbReference type="PANTHER" id="PTHR43652">
    <property type="entry name" value="BASIC AMINO ACID ANTIPORTER YFCC-RELATED"/>
    <property type="match status" value="1"/>
</dbReference>
<dbReference type="InterPro" id="IPR036721">
    <property type="entry name" value="RCK_C_sf"/>
</dbReference>
<organism evidence="9 10">
    <name type="scientific">Franzmannia pantelleriensis</name>
    <dbReference type="NCBI Taxonomy" id="48727"/>
    <lineage>
        <taxon>Bacteria</taxon>
        <taxon>Pseudomonadati</taxon>
        <taxon>Pseudomonadota</taxon>
        <taxon>Gammaproteobacteria</taxon>
        <taxon>Oceanospirillales</taxon>
        <taxon>Halomonadaceae</taxon>
        <taxon>Franzmannia</taxon>
    </lineage>
</organism>
<dbReference type="InterPro" id="IPR051679">
    <property type="entry name" value="DASS-Related_Transporters"/>
</dbReference>
<dbReference type="RefSeq" id="WP_089659056.1">
    <property type="nucleotide sequence ID" value="NZ_FNGH01000010.1"/>
</dbReference>
<feature type="domain" description="RCK C-terminal" evidence="8">
    <location>
        <begin position="297"/>
        <end position="381"/>
    </location>
</feature>
<evidence type="ECO:0000313" key="10">
    <source>
        <dbReference type="Proteomes" id="UP000199107"/>
    </source>
</evidence>
<sequence>MSPDAWLALTVVVAVFPLMAFTRLGPDMVLLGAVVLLLTLGVIDAEQALGGFSNSGLFTVAFMYVLVTAIRQTGGIDLIIRVVLGRPGSERGALARLLLPVAGMSGFLNNTPVVATYIPAVISWSRRLGMPSHRFLMPLSFASILGGTVTLFGTSTNLVVHGMLTSRYPELSMGLFDIAWVGVPVAMVGLIYLWWLAPRLLPARRGLAQAFDNPREFTIEMEVDPKGPLVDKSVEEAGLRHLQELFLVEIEREGNIVSVVGPGEKLKGRDRLVFAGTSAAAVELQQIRGLIPSRQGESSLSKDFKERRLVEAVVSDQCQFVGQRIRDGHFRTLYGAAVLAVCRNGERVAGNLGQIRLQPADVLLLEARPPFIERHRQSRDFLLISRVNGAARPVHEKAWLAWAILLGVVALAAFGAMSMLNAAMLGAALAVISGCCTIGAAKRGLDTQVLLTIAASFGLGAALESSGAAAYLAGGALGLADGNPLLLLIGTYLLVALLTELVTNNAAAVITFPIVMASAESLGVNPMPFVVAVMFAASASFLTPIGYQTNLMVYGPGGYRFSDFMRVGGLLNLLVAVVALALIPLIWPFAG</sequence>
<dbReference type="InterPro" id="IPR006037">
    <property type="entry name" value="RCK_C"/>
</dbReference>
<evidence type="ECO:0000313" key="9">
    <source>
        <dbReference type="EMBL" id="SDM18382.1"/>
    </source>
</evidence>
<feature type="transmembrane region" description="Helical" evidence="7">
    <location>
        <begin position="567"/>
        <end position="590"/>
    </location>
</feature>
<keyword evidence="6 7" id="KW-0472">Membrane</keyword>
<dbReference type="PROSITE" id="PS51202">
    <property type="entry name" value="RCK_C"/>
    <property type="match status" value="2"/>
</dbReference>
<dbReference type="SUPFAM" id="SSF116726">
    <property type="entry name" value="TrkA C-terminal domain-like"/>
    <property type="match status" value="2"/>
</dbReference>
<dbReference type="EMBL" id="FNGH01000010">
    <property type="protein sequence ID" value="SDM18382.1"/>
    <property type="molecule type" value="Genomic_DNA"/>
</dbReference>
<dbReference type="AlphaFoldDB" id="A0A1G9R4Z0"/>
<evidence type="ECO:0000256" key="4">
    <source>
        <dbReference type="ARBA" id="ARBA00022737"/>
    </source>
</evidence>
<feature type="transmembrane region" description="Helical" evidence="7">
    <location>
        <begin position="6"/>
        <end position="22"/>
    </location>
</feature>
<evidence type="ECO:0000256" key="5">
    <source>
        <dbReference type="ARBA" id="ARBA00022989"/>
    </source>
</evidence>
<dbReference type="Proteomes" id="UP000199107">
    <property type="component" value="Unassembled WGS sequence"/>
</dbReference>
<dbReference type="Pfam" id="PF03600">
    <property type="entry name" value="CitMHS"/>
    <property type="match status" value="1"/>
</dbReference>
<dbReference type="FunFam" id="3.30.70.1450:FF:000009">
    <property type="entry name" value="SLC13 family permease"/>
    <property type="match status" value="1"/>
</dbReference>
<evidence type="ECO:0000256" key="7">
    <source>
        <dbReference type="SAM" id="Phobius"/>
    </source>
</evidence>
<dbReference type="PROSITE" id="PS01271">
    <property type="entry name" value="NA_SULFATE"/>
    <property type="match status" value="1"/>
</dbReference>
<feature type="transmembrane region" description="Helical" evidence="7">
    <location>
        <begin position="485"/>
        <end position="515"/>
    </location>
</feature>
<dbReference type="Gene3D" id="3.30.70.1450">
    <property type="entry name" value="Regulator of K+ conductance, C-terminal domain"/>
    <property type="match status" value="2"/>
</dbReference>
<keyword evidence="10" id="KW-1185">Reference proteome</keyword>
<feature type="transmembrane region" description="Helical" evidence="7">
    <location>
        <begin position="178"/>
        <end position="197"/>
    </location>
</feature>
<dbReference type="GO" id="GO:0008324">
    <property type="term" value="F:monoatomic cation transmembrane transporter activity"/>
    <property type="evidence" value="ECO:0007669"/>
    <property type="project" value="InterPro"/>
</dbReference>
<keyword evidence="5 7" id="KW-1133">Transmembrane helix</keyword>
<feature type="transmembrane region" description="Helical" evidence="7">
    <location>
        <begin position="449"/>
        <end position="473"/>
    </location>
</feature>
<comment type="subcellular location">
    <subcellularLocation>
        <location evidence="1">Membrane</location>
        <topology evidence="1">Multi-pass membrane protein</topology>
    </subcellularLocation>
</comment>
<dbReference type="STRING" id="48727.SAMN05192555_11072"/>
<evidence type="ECO:0000256" key="2">
    <source>
        <dbReference type="ARBA" id="ARBA00022448"/>
    </source>
</evidence>
<proteinExistence type="predicted"/>
<feature type="transmembrane region" description="Helical" evidence="7">
    <location>
        <begin position="399"/>
        <end position="417"/>
    </location>
</feature>
<feature type="transmembrane region" description="Helical" evidence="7">
    <location>
        <begin position="135"/>
        <end position="158"/>
    </location>
</feature>
<dbReference type="PANTHER" id="PTHR43652:SF2">
    <property type="entry name" value="BASIC AMINO ACID ANTIPORTER YFCC-RELATED"/>
    <property type="match status" value="1"/>
</dbReference>
<name>A0A1G9R4Z0_9GAMM</name>
<keyword evidence="4" id="KW-0677">Repeat</keyword>
<gene>
    <name evidence="9" type="ORF">SAMN05192555_11072</name>
</gene>
<feature type="transmembrane region" description="Helical" evidence="7">
    <location>
        <begin position="527"/>
        <end position="547"/>
    </location>
</feature>
<accession>A0A1G9R4Z0</accession>
<feature type="transmembrane region" description="Helical" evidence="7">
    <location>
        <begin position="423"/>
        <end position="442"/>
    </location>
</feature>
<evidence type="ECO:0000259" key="8">
    <source>
        <dbReference type="PROSITE" id="PS51202"/>
    </source>
</evidence>
<dbReference type="InterPro" id="IPR004680">
    <property type="entry name" value="Cit_transptr-like_dom"/>
</dbReference>
<evidence type="ECO:0000256" key="3">
    <source>
        <dbReference type="ARBA" id="ARBA00022692"/>
    </source>
</evidence>
<protein>
    <submittedName>
        <fullName evidence="9">TrkA-C domain-containing protein</fullName>
    </submittedName>
</protein>
<reference evidence="10" key="1">
    <citation type="submission" date="2016-10" db="EMBL/GenBank/DDBJ databases">
        <authorList>
            <person name="Varghese N."/>
            <person name="Submissions S."/>
        </authorList>
    </citation>
    <scope>NUCLEOTIDE SEQUENCE [LARGE SCALE GENOMIC DNA]</scope>
    <source>
        <strain evidence="10">AAP</strain>
    </source>
</reference>
<evidence type="ECO:0000256" key="6">
    <source>
        <dbReference type="ARBA" id="ARBA00023136"/>
    </source>
</evidence>